<evidence type="ECO:0000256" key="1">
    <source>
        <dbReference type="ARBA" id="ARBA00009403"/>
    </source>
</evidence>
<dbReference type="PANTHER" id="PTHR46186">
    <property type="entry name" value="CYSTATIN"/>
    <property type="match status" value="1"/>
</dbReference>
<dbReference type="SUPFAM" id="SSF54403">
    <property type="entry name" value="Cystatin/monellin"/>
    <property type="match status" value="1"/>
</dbReference>
<comment type="similarity">
    <text evidence="1">Belongs to the cystatin family.</text>
</comment>
<dbReference type="EMBL" id="JAVFWL010000005">
    <property type="protein sequence ID" value="KAK6758732.1"/>
    <property type="molecule type" value="Genomic_DNA"/>
</dbReference>
<evidence type="ECO:0000256" key="3">
    <source>
        <dbReference type="ARBA" id="ARBA00022704"/>
    </source>
</evidence>
<keyword evidence="4" id="KW-0732">Signal</keyword>
<evidence type="ECO:0000313" key="6">
    <source>
        <dbReference type="EMBL" id="KAK6758732.1"/>
    </source>
</evidence>
<evidence type="ECO:0000259" key="5">
    <source>
        <dbReference type="SMART" id="SM00043"/>
    </source>
</evidence>
<dbReference type="Gene3D" id="3.10.450.10">
    <property type="match status" value="1"/>
</dbReference>
<comment type="caution">
    <text evidence="6">The sequence shown here is derived from an EMBL/GenBank/DDBJ whole genome shotgun (WGS) entry which is preliminary data.</text>
</comment>
<feature type="chain" id="PRO_5047363585" description="Cystatin domain-containing protein" evidence="4">
    <location>
        <begin position="20"/>
        <end position="134"/>
    </location>
</feature>
<reference evidence="6 7" key="1">
    <citation type="submission" date="2023-08" db="EMBL/GenBank/DDBJ databases">
        <title>A Necator americanus chromosomal reference genome.</title>
        <authorList>
            <person name="Ilik V."/>
            <person name="Petrzelkova K.J."/>
            <person name="Pardy F."/>
            <person name="Fuh T."/>
            <person name="Niatou-Singa F.S."/>
            <person name="Gouil Q."/>
            <person name="Baker L."/>
            <person name="Ritchie M.E."/>
            <person name="Jex A.R."/>
            <person name="Gazzola D."/>
            <person name="Li H."/>
            <person name="Toshio Fujiwara R."/>
            <person name="Zhan B."/>
            <person name="Aroian R.V."/>
            <person name="Pafco B."/>
            <person name="Schwarz E.M."/>
        </authorList>
    </citation>
    <scope>NUCLEOTIDE SEQUENCE [LARGE SCALE GENOMIC DNA]</scope>
    <source>
        <strain evidence="6 7">Aroian</strain>
        <tissue evidence="6">Whole animal</tissue>
    </source>
</reference>
<name>A0ABR1E7R4_NECAM</name>
<dbReference type="CDD" id="cd00042">
    <property type="entry name" value="CY"/>
    <property type="match status" value="1"/>
</dbReference>
<dbReference type="Proteomes" id="UP001303046">
    <property type="component" value="Unassembled WGS sequence"/>
</dbReference>
<dbReference type="PANTHER" id="PTHR46186:SF2">
    <property type="entry name" value="CYSTATIN"/>
    <property type="match status" value="1"/>
</dbReference>
<sequence>MSRLVSFLALLSIVIFVESRLGGGIETLKASDPENMKKAWKAVNAVNEKLDDGHNLMVPLEVVKAGSQKVVAGTRYIFEIMYAESTCVKGQESPATAALCPLKPNGRRALYKVELWKIPMEVTVTKIADIPAKN</sequence>
<proteinExistence type="inferred from homology"/>
<accession>A0ABR1E7R4</accession>
<feature type="domain" description="Cystatin" evidence="5">
    <location>
        <begin position="20"/>
        <end position="130"/>
    </location>
</feature>
<keyword evidence="3" id="KW-0789">Thiol protease inhibitor</keyword>
<feature type="signal peptide" evidence="4">
    <location>
        <begin position="1"/>
        <end position="19"/>
    </location>
</feature>
<evidence type="ECO:0000313" key="7">
    <source>
        <dbReference type="Proteomes" id="UP001303046"/>
    </source>
</evidence>
<keyword evidence="7" id="KW-1185">Reference proteome</keyword>
<evidence type="ECO:0000256" key="2">
    <source>
        <dbReference type="ARBA" id="ARBA00022690"/>
    </source>
</evidence>
<protein>
    <recommendedName>
        <fullName evidence="5">Cystatin domain-containing protein</fullName>
    </recommendedName>
</protein>
<dbReference type="InterPro" id="IPR000010">
    <property type="entry name" value="Cystatin_dom"/>
</dbReference>
<gene>
    <name evidence="6" type="primary">Necator_chrV.g20929</name>
    <name evidence="6" type="ORF">RB195_016136</name>
</gene>
<dbReference type="SMART" id="SM00043">
    <property type="entry name" value="CY"/>
    <property type="match status" value="1"/>
</dbReference>
<keyword evidence="2" id="KW-0646">Protease inhibitor</keyword>
<evidence type="ECO:0000256" key="4">
    <source>
        <dbReference type="SAM" id="SignalP"/>
    </source>
</evidence>
<dbReference type="Pfam" id="PF00031">
    <property type="entry name" value="Cystatin"/>
    <property type="match status" value="1"/>
</dbReference>
<dbReference type="InterPro" id="IPR046350">
    <property type="entry name" value="Cystatin_sf"/>
</dbReference>
<organism evidence="6 7">
    <name type="scientific">Necator americanus</name>
    <name type="common">Human hookworm</name>
    <dbReference type="NCBI Taxonomy" id="51031"/>
    <lineage>
        <taxon>Eukaryota</taxon>
        <taxon>Metazoa</taxon>
        <taxon>Ecdysozoa</taxon>
        <taxon>Nematoda</taxon>
        <taxon>Chromadorea</taxon>
        <taxon>Rhabditida</taxon>
        <taxon>Rhabditina</taxon>
        <taxon>Rhabditomorpha</taxon>
        <taxon>Strongyloidea</taxon>
        <taxon>Ancylostomatidae</taxon>
        <taxon>Bunostominae</taxon>
        <taxon>Necator</taxon>
    </lineage>
</organism>